<evidence type="ECO:0000313" key="2">
    <source>
        <dbReference type="Proteomes" id="UP000782312"/>
    </source>
</evidence>
<dbReference type="AlphaFoldDB" id="A0A932I0C8"/>
<organism evidence="1 2">
    <name type="scientific">Tectimicrobiota bacterium</name>
    <dbReference type="NCBI Taxonomy" id="2528274"/>
    <lineage>
        <taxon>Bacteria</taxon>
        <taxon>Pseudomonadati</taxon>
        <taxon>Nitrospinota/Tectimicrobiota group</taxon>
        <taxon>Candidatus Tectimicrobiota</taxon>
    </lineage>
</organism>
<accession>A0A932I0C8</accession>
<dbReference type="Proteomes" id="UP000782312">
    <property type="component" value="Unassembled WGS sequence"/>
</dbReference>
<name>A0A932I0C8_UNCTE</name>
<proteinExistence type="predicted"/>
<reference evidence="1" key="1">
    <citation type="submission" date="2020-07" db="EMBL/GenBank/DDBJ databases">
        <title>Huge and variable diversity of episymbiotic CPR bacteria and DPANN archaea in groundwater ecosystems.</title>
        <authorList>
            <person name="He C.Y."/>
            <person name="Keren R."/>
            <person name="Whittaker M."/>
            <person name="Farag I.F."/>
            <person name="Doudna J."/>
            <person name="Cate J.H.D."/>
            <person name="Banfield J.F."/>
        </authorList>
    </citation>
    <scope>NUCLEOTIDE SEQUENCE</scope>
    <source>
        <strain evidence="1">NC_groundwater_763_Ag_S-0.2um_68_21</strain>
    </source>
</reference>
<gene>
    <name evidence="1" type="ORF">HYZ11_13595</name>
</gene>
<dbReference type="EMBL" id="JACPUR010000034">
    <property type="protein sequence ID" value="MBI3128632.1"/>
    <property type="molecule type" value="Genomic_DNA"/>
</dbReference>
<sequence>MFDEQGLRDDHRRILKEIQIVRRPYLGIVAGYHELGYRVLGPEAKRDSGSVQISGRLMVSPKLIWTPAQAQKTFGDLFEEREIMDANLVGRVFAFPAVAAGSFNLQSEHLTITRHEWSPEVLMEKVLEELLRQEETRTAVLRTPDIRFYPLAVQRFIHEILGEEFA</sequence>
<evidence type="ECO:0000313" key="1">
    <source>
        <dbReference type="EMBL" id="MBI3128632.1"/>
    </source>
</evidence>
<comment type="caution">
    <text evidence="1">The sequence shown here is derived from an EMBL/GenBank/DDBJ whole genome shotgun (WGS) entry which is preliminary data.</text>
</comment>
<protein>
    <submittedName>
        <fullName evidence="1">Uncharacterized protein</fullName>
    </submittedName>
</protein>